<sequence>MELLTIFKVLYRKVWYLIGLPVLAVILTFLLTSDFKKLYRSTAQLSTGFTISQEVNITSERFSPYDSEVKFNNLIETMKSSRVLSLLSYNLIIHDLEVDGKSKFTKLNIEDEEDIAFLNSIDKGKLIGLYHQKLDSMLILNTLIPEEKEAQKLMELYEYDFETLKENINVGRVKSTDYVSIDAYTENPLLSAYMVNTLCKELLRFNVRLVNTRKSNTVETFAKLVQEKRKELDLATDNLQKFKRYNSMVNFEMERENKISRISELELDLAEENKKHRAISLQLRDVKRRLSGVNDLERITNQDVVEIRREINEMNERYRNSGYVDKNLKDSLVILRDIQQRYIRIVSQENEVTSYEQLQATKRELEVDLQIAEQNIKALEENISNANVDVGGFASKEARIDALEREVDLASEDYKAAQEKYSQALNVSMASGDSINQILLGLPATEPEPSKRIIISGISGMSTFVLIVLTIVLVEFLDSSIKNSKNFTTLVDLKLVGLLNNIDLKKADIYTIFNPEFNAKHKARLIFRDQLRKLRYFIISSRKKTILVTSMKNAEGKSNLIQALSVSISQSQMKVLIVDTNFTNNTLTKVLEGGDQLESTIGAKGVLKADMIKKTKLPKVDIIGCKGGDYSPLEIMFSRTIQKIY</sequence>
<evidence type="ECO:0000313" key="4">
    <source>
        <dbReference type="Proteomes" id="UP001300692"/>
    </source>
</evidence>
<evidence type="ECO:0000256" key="1">
    <source>
        <dbReference type="SAM" id="Coils"/>
    </source>
</evidence>
<reference evidence="3 4" key="1">
    <citation type="submission" date="2022-10" db="EMBL/GenBank/DDBJ databases">
        <title>Comparative genomics and taxonomic characterization of three novel marine species of genus Reichenbachiella exhibiting antioxidant and polysaccharide degradation activities.</title>
        <authorList>
            <person name="Muhammad N."/>
            <person name="Lee Y.-J."/>
            <person name="Ko J."/>
            <person name="Kim S.-G."/>
        </authorList>
    </citation>
    <scope>NUCLEOTIDE SEQUENCE [LARGE SCALE GENOMIC DNA]</scope>
    <source>
        <strain evidence="3 4">ABR2-5</strain>
    </source>
</reference>
<feature type="coiled-coil region" evidence="1">
    <location>
        <begin position="225"/>
        <end position="282"/>
    </location>
</feature>
<dbReference type="Proteomes" id="UP001300692">
    <property type="component" value="Unassembled WGS sequence"/>
</dbReference>
<proteinExistence type="predicted"/>
<keyword evidence="1" id="KW-0175">Coiled coil</keyword>
<dbReference type="InterPro" id="IPR027417">
    <property type="entry name" value="P-loop_NTPase"/>
</dbReference>
<keyword evidence="2" id="KW-0812">Transmembrane</keyword>
<evidence type="ECO:0000256" key="2">
    <source>
        <dbReference type="SAM" id="Phobius"/>
    </source>
</evidence>
<dbReference type="RefSeq" id="WP_264140388.1">
    <property type="nucleotide sequence ID" value="NZ_JAOYOD010000001.1"/>
</dbReference>
<keyword evidence="4" id="KW-1185">Reference proteome</keyword>
<evidence type="ECO:0000313" key="3">
    <source>
        <dbReference type="EMBL" id="MCV9389470.1"/>
    </source>
</evidence>
<name>A0ABT3D0J8_9BACT</name>
<organism evidence="3 4">
    <name type="scientific">Reichenbachiella ulvae</name>
    <dbReference type="NCBI Taxonomy" id="2980104"/>
    <lineage>
        <taxon>Bacteria</taxon>
        <taxon>Pseudomonadati</taxon>
        <taxon>Bacteroidota</taxon>
        <taxon>Cytophagia</taxon>
        <taxon>Cytophagales</taxon>
        <taxon>Reichenbachiellaceae</taxon>
        <taxon>Reichenbachiella</taxon>
    </lineage>
</organism>
<feature type="transmembrane region" description="Helical" evidence="2">
    <location>
        <begin position="14"/>
        <end position="32"/>
    </location>
</feature>
<protein>
    <submittedName>
        <fullName evidence="3">Uncharacterized protein</fullName>
    </submittedName>
</protein>
<dbReference type="SUPFAM" id="SSF52540">
    <property type="entry name" value="P-loop containing nucleoside triphosphate hydrolases"/>
    <property type="match status" value="1"/>
</dbReference>
<comment type="caution">
    <text evidence="3">The sequence shown here is derived from an EMBL/GenBank/DDBJ whole genome shotgun (WGS) entry which is preliminary data.</text>
</comment>
<dbReference type="Gene3D" id="3.40.50.300">
    <property type="entry name" value="P-loop containing nucleotide triphosphate hydrolases"/>
    <property type="match status" value="1"/>
</dbReference>
<gene>
    <name evidence="3" type="ORF">N7U62_22595</name>
</gene>
<accession>A0ABT3D0J8</accession>
<feature type="coiled-coil region" evidence="1">
    <location>
        <begin position="355"/>
        <end position="420"/>
    </location>
</feature>
<dbReference type="PANTHER" id="PTHR32309:SF13">
    <property type="entry name" value="FERRIC ENTEROBACTIN TRANSPORT PROTEIN FEPE"/>
    <property type="match status" value="1"/>
</dbReference>
<dbReference type="PANTHER" id="PTHR32309">
    <property type="entry name" value="TYROSINE-PROTEIN KINASE"/>
    <property type="match status" value="1"/>
</dbReference>
<keyword evidence="2" id="KW-1133">Transmembrane helix</keyword>
<feature type="transmembrane region" description="Helical" evidence="2">
    <location>
        <begin position="453"/>
        <end position="477"/>
    </location>
</feature>
<dbReference type="EMBL" id="JAOYOD010000001">
    <property type="protein sequence ID" value="MCV9389470.1"/>
    <property type="molecule type" value="Genomic_DNA"/>
</dbReference>
<dbReference type="InterPro" id="IPR050445">
    <property type="entry name" value="Bact_polysacc_biosynth/exp"/>
</dbReference>
<keyword evidence="2" id="KW-0472">Membrane</keyword>